<organism evidence="7 8">
    <name type="scientific">Actinomadura monticuli</name>
    <dbReference type="NCBI Taxonomy" id="3097367"/>
    <lineage>
        <taxon>Bacteria</taxon>
        <taxon>Bacillati</taxon>
        <taxon>Actinomycetota</taxon>
        <taxon>Actinomycetes</taxon>
        <taxon>Streptosporangiales</taxon>
        <taxon>Thermomonosporaceae</taxon>
        <taxon>Actinomadura</taxon>
    </lineage>
</organism>
<comment type="similarity">
    <text evidence="1">Belongs to the sigma-70 factor family. ECF subfamily.</text>
</comment>
<feature type="domain" description="RNA polymerase sigma factor 70 region 4 type 2" evidence="6">
    <location>
        <begin position="107"/>
        <end position="157"/>
    </location>
</feature>
<keyword evidence="2" id="KW-0805">Transcription regulation</keyword>
<name>A0ABV4QHW6_9ACTN</name>
<dbReference type="InterPro" id="IPR013249">
    <property type="entry name" value="RNA_pol_sigma70_r4_t2"/>
</dbReference>
<evidence type="ECO:0000256" key="4">
    <source>
        <dbReference type="ARBA" id="ARBA00023125"/>
    </source>
</evidence>
<dbReference type="PANTHER" id="PTHR43133:SF8">
    <property type="entry name" value="RNA POLYMERASE SIGMA FACTOR HI_1459-RELATED"/>
    <property type="match status" value="1"/>
</dbReference>
<evidence type="ECO:0000256" key="1">
    <source>
        <dbReference type="ARBA" id="ARBA00010641"/>
    </source>
</evidence>
<dbReference type="PANTHER" id="PTHR43133">
    <property type="entry name" value="RNA POLYMERASE ECF-TYPE SIGMA FACTO"/>
    <property type="match status" value="1"/>
</dbReference>
<dbReference type="Gene3D" id="1.10.10.10">
    <property type="entry name" value="Winged helix-like DNA-binding domain superfamily/Winged helix DNA-binding domain"/>
    <property type="match status" value="1"/>
</dbReference>
<protein>
    <submittedName>
        <fullName evidence="7">Sigma factor-like helix-turn-helix DNA-binding protein</fullName>
    </submittedName>
</protein>
<dbReference type="Gene3D" id="1.10.1740.10">
    <property type="match status" value="1"/>
</dbReference>
<evidence type="ECO:0000259" key="6">
    <source>
        <dbReference type="Pfam" id="PF08281"/>
    </source>
</evidence>
<dbReference type="InterPro" id="IPR013325">
    <property type="entry name" value="RNA_pol_sigma_r2"/>
</dbReference>
<dbReference type="Pfam" id="PF08281">
    <property type="entry name" value="Sigma70_r4_2"/>
    <property type="match status" value="1"/>
</dbReference>
<reference evidence="7 8" key="1">
    <citation type="submission" date="2023-11" db="EMBL/GenBank/DDBJ databases">
        <title>Actinomadura monticuli sp. nov., isolated from volcanic ash.</title>
        <authorList>
            <person name="Lee S.D."/>
            <person name="Yang H."/>
            <person name="Kim I.S."/>
        </authorList>
    </citation>
    <scope>NUCLEOTIDE SEQUENCE [LARGE SCALE GENOMIC DNA]</scope>
    <source>
        <strain evidence="7 8">DLS-62</strain>
    </source>
</reference>
<evidence type="ECO:0000313" key="7">
    <source>
        <dbReference type="EMBL" id="MFA1542763.1"/>
    </source>
</evidence>
<keyword evidence="5" id="KW-0804">Transcription</keyword>
<dbReference type="Proteomes" id="UP001569963">
    <property type="component" value="Unassembled WGS sequence"/>
</dbReference>
<keyword evidence="3" id="KW-0731">Sigma factor</keyword>
<dbReference type="SUPFAM" id="SSF88946">
    <property type="entry name" value="Sigma2 domain of RNA polymerase sigma factors"/>
    <property type="match status" value="1"/>
</dbReference>
<evidence type="ECO:0000256" key="2">
    <source>
        <dbReference type="ARBA" id="ARBA00023015"/>
    </source>
</evidence>
<keyword evidence="8" id="KW-1185">Reference proteome</keyword>
<dbReference type="InterPro" id="IPR013324">
    <property type="entry name" value="RNA_pol_sigma_r3/r4-like"/>
</dbReference>
<dbReference type="InterPro" id="IPR039425">
    <property type="entry name" value="RNA_pol_sigma-70-like"/>
</dbReference>
<sequence>MVSRVPGAAVSAERETLTSFPAFYRHWMPRLTGYLRAQTADGRWVEDVARESMLAARGRWDELVTCERPGIWLFRVATTMLRRWQAKAREQCTSLDEMVDGDAGTGLMAAVQGLPRRQREAVALRCLLEFPMTDVAAILDVSEPVAATHVERARRRLAGLVRQVEAEACGERAS</sequence>
<gene>
    <name evidence="7" type="ORF">SM611_27855</name>
</gene>
<dbReference type="SUPFAM" id="SSF88659">
    <property type="entry name" value="Sigma3 and sigma4 domains of RNA polymerase sigma factors"/>
    <property type="match status" value="1"/>
</dbReference>
<dbReference type="EMBL" id="JAXCEI010000014">
    <property type="protein sequence ID" value="MFA1542763.1"/>
    <property type="molecule type" value="Genomic_DNA"/>
</dbReference>
<evidence type="ECO:0000256" key="5">
    <source>
        <dbReference type="ARBA" id="ARBA00023163"/>
    </source>
</evidence>
<evidence type="ECO:0000256" key="3">
    <source>
        <dbReference type="ARBA" id="ARBA00023082"/>
    </source>
</evidence>
<evidence type="ECO:0000313" key="8">
    <source>
        <dbReference type="Proteomes" id="UP001569963"/>
    </source>
</evidence>
<dbReference type="InterPro" id="IPR036388">
    <property type="entry name" value="WH-like_DNA-bd_sf"/>
</dbReference>
<comment type="caution">
    <text evidence="7">The sequence shown here is derived from an EMBL/GenBank/DDBJ whole genome shotgun (WGS) entry which is preliminary data.</text>
</comment>
<proteinExistence type="inferred from homology"/>
<keyword evidence="4" id="KW-0238">DNA-binding</keyword>
<accession>A0ABV4QHW6</accession>
<dbReference type="RefSeq" id="WP_371953174.1">
    <property type="nucleotide sequence ID" value="NZ_JAXCEI010000014.1"/>
</dbReference>